<evidence type="ECO:0000256" key="1">
    <source>
        <dbReference type="SAM" id="MobiDB-lite"/>
    </source>
</evidence>
<protein>
    <submittedName>
        <fullName evidence="2">Uncharacterized protein</fullName>
    </submittedName>
</protein>
<feature type="compositionally biased region" description="Pro residues" evidence="1">
    <location>
        <begin position="33"/>
        <end position="44"/>
    </location>
</feature>
<keyword evidence="3" id="KW-1185">Reference proteome</keyword>
<evidence type="ECO:0000313" key="3">
    <source>
        <dbReference type="Proteomes" id="UP000053825"/>
    </source>
</evidence>
<evidence type="ECO:0000313" key="2">
    <source>
        <dbReference type="EMBL" id="KOC66241.1"/>
    </source>
</evidence>
<gene>
    <name evidence="2" type="ORF">WH47_07310</name>
</gene>
<sequence>MATVLSTTEAELIGFQSQLCRVSHQSVTRRRPPPPSPLFPPAPLPSFLRRSEA</sequence>
<proteinExistence type="predicted"/>
<dbReference type="AlphaFoldDB" id="A0A0L7R643"/>
<reference evidence="2 3" key="1">
    <citation type="submission" date="2015-07" db="EMBL/GenBank/DDBJ databases">
        <title>The genome of Habropoda laboriosa.</title>
        <authorList>
            <person name="Pan H."/>
            <person name="Kapheim K."/>
        </authorList>
    </citation>
    <scope>NUCLEOTIDE SEQUENCE [LARGE SCALE GENOMIC DNA]</scope>
    <source>
        <strain evidence="2">0110345459</strain>
    </source>
</reference>
<feature type="region of interest" description="Disordered" evidence="1">
    <location>
        <begin position="24"/>
        <end position="53"/>
    </location>
</feature>
<name>A0A0L7R643_9HYME</name>
<accession>A0A0L7R643</accession>
<dbReference type="Proteomes" id="UP000053825">
    <property type="component" value="Unassembled WGS sequence"/>
</dbReference>
<organism evidence="2 3">
    <name type="scientific">Habropoda laboriosa</name>
    <dbReference type="NCBI Taxonomy" id="597456"/>
    <lineage>
        <taxon>Eukaryota</taxon>
        <taxon>Metazoa</taxon>
        <taxon>Ecdysozoa</taxon>
        <taxon>Arthropoda</taxon>
        <taxon>Hexapoda</taxon>
        <taxon>Insecta</taxon>
        <taxon>Pterygota</taxon>
        <taxon>Neoptera</taxon>
        <taxon>Endopterygota</taxon>
        <taxon>Hymenoptera</taxon>
        <taxon>Apocrita</taxon>
        <taxon>Aculeata</taxon>
        <taxon>Apoidea</taxon>
        <taxon>Anthophila</taxon>
        <taxon>Apidae</taxon>
        <taxon>Habropoda</taxon>
    </lineage>
</organism>
<dbReference type="EMBL" id="KQ414648">
    <property type="protein sequence ID" value="KOC66241.1"/>
    <property type="molecule type" value="Genomic_DNA"/>
</dbReference>